<organism evidence="1 2">
    <name type="scientific">Rhodocista pekingensis</name>
    <dbReference type="NCBI Taxonomy" id="201185"/>
    <lineage>
        <taxon>Bacteria</taxon>
        <taxon>Pseudomonadati</taxon>
        <taxon>Pseudomonadota</taxon>
        <taxon>Alphaproteobacteria</taxon>
        <taxon>Rhodospirillales</taxon>
        <taxon>Azospirillaceae</taxon>
        <taxon>Rhodocista</taxon>
    </lineage>
</organism>
<dbReference type="NCBIfam" id="TIGR04440">
    <property type="entry name" value="glyco_TIGR04440"/>
    <property type="match status" value="1"/>
</dbReference>
<dbReference type="EMBL" id="JBHTCM010000025">
    <property type="protein sequence ID" value="MFC7334995.1"/>
    <property type="molecule type" value="Genomic_DNA"/>
</dbReference>
<protein>
    <submittedName>
        <fullName evidence="1">TIGR00180 family glycosyltransferase</fullName>
    </submittedName>
</protein>
<name>A0ABW2L1D3_9PROT</name>
<sequence>MLEHTSILIPVLPGRAPYLAPALRLFADETPEVQIIVGAMDSAYGEVCALAEAGRLGNLHVCQHDSKVAYHLRLKDLRAQARGRFLVIHPDDDIMDPVMMAACEEFLLANPDYSAAMGRALRVSRGRDPSGTEAFQVSAYPVWSHEQATPRERILHLFQHYHHLWYSLQRADSVDLRLHHIALFEGDPMFSQYLDACVPVAVGRTKVLEGIGFIRRLHDQNTGTRMGAQRDPNVFPHLMFNPAFSQRYAHFRNLVLDLVAGASMAANILVDPESLREELDLRSLQLLRWGLFLERGRVEPGEERFLANLRDPRTADGARAQKLLAAMWSLG</sequence>
<evidence type="ECO:0000313" key="1">
    <source>
        <dbReference type="EMBL" id="MFC7334995.1"/>
    </source>
</evidence>
<evidence type="ECO:0000313" key="2">
    <source>
        <dbReference type="Proteomes" id="UP001596456"/>
    </source>
</evidence>
<reference evidence="2" key="1">
    <citation type="journal article" date="2019" name="Int. J. Syst. Evol. Microbiol.">
        <title>The Global Catalogue of Microorganisms (GCM) 10K type strain sequencing project: providing services to taxonomists for standard genome sequencing and annotation.</title>
        <authorList>
            <consortium name="The Broad Institute Genomics Platform"/>
            <consortium name="The Broad Institute Genome Sequencing Center for Infectious Disease"/>
            <person name="Wu L."/>
            <person name="Ma J."/>
        </authorList>
    </citation>
    <scope>NUCLEOTIDE SEQUENCE [LARGE SCALE GENOMIC DNA]</scope>
    <source>
        <strain evidence="2">CGMCC 1.16275</strain>
    </source>
</reference>
<comment type="caution">
    <text evidence="1">The sequence shown here is derived from an EMBL/GenBank/DDBJ whole genome shotgun (WGS) entry which is preliminary data.</text>
</comment>
<dbReference type="InterPro" id="IPR031042">
    <property type="entry name" value="Glyco_TIGR04440"/>
</dbReference>
<accession>A0ABW2L1D3</accession>
<dbReference type="CDD" id="cd00761">
    <property type="entry name" value="Glyco_tranf_GTA_type"/>
    <property type="match status" value="1"/>
</dbReference>
<proteinExistence type="predicted"/>
<dbReference type="Proteomes" id="UP001596456">
    <property type="component" value="Unassembled WGS sequence"/>
</dbReference>
<dbReference type="RefSeq" id="WP_377360534.1">
    <property type="nucleotide sequence ID" value="NZ_JBHTCM010000025.1"/>
</dbReference>
<keyword evidence="2" id="KW-1185">Reference proteome</keyword>
<gene>
    <name evidence="1" type="ORF">ACFQPS_17650</name>
</gene>